<dbReference type="PROSITE" id="PS50994">
    <property type="entry name" value="INTEGRASE"/>
    <property type="match status" value="1"/>
</dbReference>
<keyword evidence="2" id="KW-0808">Transferase</keyword>
<dbReference type="CDD" id="cd09274">
    <property type="entry name" value="RNase_HI_RT_Ty3"/>
    <property type="match status" value="1"/>
</dbReference>
<dbReference type="EC" id="2.7.7.49" evidence="1"/>
<evidence type="ECO:0000313" key="11">
    <source>
        <dbReference type="Proteomes" id="UP000054018"/>
    </source>
</evidence>
<dbReference type="GO" id="GO:0015074">
    <property type="term" value="P:DNA integration"/>
    <property type="evidence" value="ECO:0007669"/>
    <property type="project" value="InterPro"/>
</dbReference>
<protein>
    <recommendedName>
        <fullName evidence="1">RNA-directed DNA polymerase</fullName>
        <ecNumber evidence="1">2.7.7.49</ecNumber>
    </recommendedName>
</protein>
<evidence type="ECO:0000256" key="6">
    <source>
        <dbReference type="ARBA" id="ARBA00022801"/>
    </source>
</evidence>
<dbReference type="AlphaFoldDB" id="A0A0C9Y759"/>
<proteinExistence type="predicted"/>
<evidence type="ECO:0000256" key="7">
    <source>
        <dbReference type="ARBA" id="ARBA00022884"/>
    </source>
</evidence>
<dbReference type="PANTHER" id="PTHR37984">
    <property type="entry name" value="PROTEIN CBG26694"/>
    <property type="match status" value="1"/>
</dbReference>
<evidence type="ECO:0000256" key="1">
    <source>
        <dbReference type="ARBA" id="ARBA00012493"/>
    </source>
</evidence>
<reference evidence="11" key="2">
    <citation type="submission" date="2015-01" db="EMBL/GenBank/DDBJ databases">
        <title>Evolutionary Origins and Diversification of the Mycorrhizal Mutualists.</title>
        <authorList>
            <consortium name="DOE Joint Genome Institute"/>
            <consortium name="Mycorrhizal Genomics Consortium"/>
            <person name="Kohler A."/>
            <person name="Kuo A."/>
            <person name="Nagy L.G."/>
            <person name="Floudas D."/>
            <person name="Copeland A."/>
            <person name="Barry K.W."/>
            <person name="Cichocki N."/>
            <person name="Veneault-Fourrey C."/>
            <person name="LaButti K."/>
            <person name="Lindquist E.A."/>
            <person name="Lipzen A."/>
            <person name="Lundell T."/>
            <person name="Morin E."/>
            <person name="Murat C."/>
            <person name="Riley R."/>
            <person name="Ohm R."/>
            <person name="Sun H."/>
            <person name="Tunlid A."/>
            <person name="Henrissat B."/>
            <person name="Grigoriev I.V."/>
            <person name="Hibbett D.S."/>
            <person name="Martin F."/>
        </authorList>
    </citation>
    <scope>NUCLEOTIDE SEQUENCE [LARGE SCALE GENOMIC DNA]</scope>
    <source>
        <strain evidence="11">441</strain>
    </source>
</reference>
<keyword evidence="8" id="KW-0695">RNA-directed DNA polymerase</keyword>
<dbReference type="InterPro" id="IPR041373">
    <property type="entry name" value="RT_RNaseH"/>
</dbReference>
<dbReference type="Gene3D" id="3.30.70.270">
    <property type="match status" value="1"/>
</dbReference>
<evidence type="ECO:0000313" key="10">
    <source>
        <dbReference type="EMBL" id="KIK12786.1"/>
    </source>
</evidence>
<dbReference type="FunFam" id="1.10.340.70:FF:000001">
    <property type="entry name" value="Retrovirus-related Pol polyprotein from transposon gypsy-like Protein"/>
    <property type="match status" value="1"/>
</dbReference>
<dbReference type="Gene3D" id="2.40.70.10">
    <property type="entry name" value="Acid Proteases"/>
    <property type="match status" value="1"/>
</dbReference>
<dbReference type="InterPro" id="IPR021109">
    <property type="entry name" value="Peptidase_aspartic_dom_sf"/>
</dbReference>
<sequence>MTVIDSGAELNSIDPCMVKKYKLKTYPIEYPLGVTAYNSGGGFQIKHKVTLHAKVKDHVMQIKAYIIPLHCKSVLLGMPWLKKYQPDIDWATRHIQGWGDIDPIPRAPHKEGAVRKTMISTNLEVKASAGKEEVILPDQYKEFAKVFLEKDIPLPLHRPGLDHEIKTKLDFLRQKGHIYPMSQDEMKSLCEFIDENLKCGKIHESKSDQATPVFFIGKKDGKPQLIQDYHHLNKHTINDSYPLPNVQQLIDELCESHFYTKFNIRWGFTNISVKDSNIWKGAFIMPLGLFEPLVMFFRQKNSPPTFQCYMDVTFREQLMKCQQVGYMDDIIVHAKTHEELCHRICKFLSICCREQLRLKISKCVFEAKEVEFLGYIIGFTNFYQKFIAGYSTISTPLHHLSKKDIPWKWDREQQQAFDKLKAVLSATGAVLAQKGEDDEWHPCSYLSKSLKGAKKNYPVYDLEFLAVIHAIKAFRHYLISPVTPTIIFTDHKNLKYYKEPQKFSQWQTHWFSYIQGFPLKFSYTPGHLMMAPDALSRRRGVKPTIPTVLAPQKAPILRKPVLLPSEDPPKEQKHGIYTLSAEVYERAKSEMPKDSTLSSENPKVATHPDGTKCCKNRIYIPPKACKECLVSYHDHPSAGHPGVKAMSRKVVKDVWWPGMWKHIQDYVKGCAVCQSAKVIMHPVTLPIIPNNVPKNPFPFQQISMDLITDLPVSNTFDTILTIVDQGLTKAVMFIPCRKDIDSLGIAHLFHKHIYAHFGLPESVISNRGPQFTSAFTRKLYKSLGVQSKLSTA</sequence>
<dbReference type="Pfam" id="PF08284">
    <property type="entry name" value="RVP_2"/>
    <property type="match status" value="1"/>
</dbReference>
<organism evidence="10 11">
    <name type="scientific">Pisolithus microcarpus 441</name>
    <dbReference type="NCBI Taxonomy" id="765257"/>
    <lineage>
        <taxon>Eukaryota</taxon>
        <taxon>Fungi</taxon>
        <taxon>Dikarya</taxon>
        <taxon>Basidiomycota</taxon>
        <taxon>Agaricomycotina</taxon>
        <taxon>Agaricomycetes</taxon>
        <taxon>Agaricomycetidae</taxon>
        <taxon>Boletales</taxon>
        <taxon>Sclerodermatineae</taxon>
        <taxon>Pisolithaceae</taxon>
        <taxon>Pisolithus</taxon>
    </lineage>
</organism>
<evidence type="ECO:0000256" key="3">
    <source>
        <dbReference type="ARBA" id="ARBA00022695"/>
    </source>
</evidence>
<dbReference type="InterPro" id="IPR036397">
    <property type="entry name" value="RNaseH_sf"/>
</dbReference>
<dbReference type="InterPro" id="IPR043128">
    <property type="entry name" value="Rev_trsase/Diguanyl_cyclase"/>
</dbReference>
<dbReference type="SUPFAM" id="SSF53098">
    <property type="entry name" value="Ribonuclease H-like"/>
    <property type="match status" value="1"/>
</dbReference>
<keyword evidence="4" id="KW-0540">Nuclease</keyword>
<dbReference type="PANTHER" id="PTHR37984:SF5">
    <property type="entry name" value="PROTEIN NYNRIN-LIKE"/>
    <property type="match status" value="1"/>
</dbReference>
<keyword evidence="7" id="KW-0694">RNA-binding</keyword>
<dbReference type="Pfam" id="PF17917">
    <property type="entry name" value="RT_RNaseH"/>
    <property type="match status" value="1"/>
</dbReference>
<dbReference type="Gene3D" id="3.30.420.10">
    <property type="entry name" value="Ribonuclease H-like superfamily/Ribonuclease H"/>
    <property type="match status" value="1"/>
</dbReference>
<dbReference type="EMBL" id="KN834048">
    <property type="protein sequence ID" value="KIK12786.1"/>
    <property type="molecule type" value="Genomic_DNA"/>
</dbReference>
<name>A0A0C9Y759_9AGAM</name>
<dbReference type="CDD" id="cd00303">
    <property type="entry name" value="retropepsin_like"/>
    <property type="match status" value="1"/>
</dbReference>
<dbReference type="InterPro" id="IPR000477">
    <property type="entry name" value="RT_dom"/>
</dbReference>
<accession>A0A0C9Y759</accession>
<dbReference type="InterPro" id="IPR043502">
    <property type="entry name" value="DNA/RNA_pol_sf"/>
</dbReference>
<dbReference type="InterPro" id="IPR001584">
    <property type="entry name" value="Integrase_cat-core"/>
</dbReference>
<dbReference type="Pfam" id="PF17921">
    <property type="entry name" value="Integrase_H2C2"/>
    <property type="match status" value="1"/>
</dbReference>
<dbReference type="OrthoDB" id="2646539at2759"/>
<dbReference type="HOGENOM" id="CLU_000384_38_0_1"/>
<keyword evidence="11" id="KW-1185">Reference proteome</keyword>
<dbReference type="Gene3D" id="3.10.10.10">
    <property type="entry name" value="HIV Type 1 Reverse Transcriptase, subunit A, domain 1"/>
    <property type="match status" value="1"/>
</dbReference>
<feature type="domain" description="Integrase catalytic" evidence="9">
    <location>
        <begin position="692"/>
        <end position="792"/>
    </location>
</feature>
<dbReference type="Proteomes" id="UP000054018">
    <property type="component" value="Unassembled WGS sequence"/>
</dbReference>
<keyword evidence="5" id="KW-0255">Endonuclease</keyword>
<dbReference type="InterPro" id="IPR050951">
    <property type="entry name" value="Retrovirus_Pol_polyprotein"/>
</dbReference>
<keyword evidence="6" id="KW-0378">Hydrolase</keyword>
<evidence type="ECO:0000259" key="9">
    <source>
        <dbReference type="PROSITE" id="PS50994"/>
    </source>
</evidence>
<dbReference type="GO" id="GO:0016787">
    <property type="term" value="F:hydrolase activity"/>
    <property type="evidence" value="ECO:0007669"/>
    <property type="project" value="UniProtKB-KW"/>
</dbReference>
<evidence type="ECO:0000256" key="4">
    <source>
        <dbReference type="ARBA" id="ARBA00022722"/>
    </source>
</evidence>
<reference evidence="10 11" key="1">
    <citation type="submission" date="2014-04" db="EMBL/GenBank/DDBJ databases">
        <authorList>
            <consortium name="DOE Joint Genome Institute"/>
            <person name="Kuo A."/>
            <person name="Kohler A."/>
            <person name="Costa M.D."/>
            <person name="Nagy L.G."/>
            <person name="Floudas D."/>
            <person name="Copeland A."/>
            <person name="Barry K.W."/>
            <person name="Cichocki N."/>
            <person name="Veneault-Fourrey C."/>
            <person name="LaButti K."/>
            <person name="Lindquist E.A."/>
            <person name="Lipzen A."/>
            <person name="Lundell T."/>
            <person name="Morin E."/>
            <person name="Murat C."/>
            <person name="Sun H."/>
            <person name="Tunlid A."/>
            <person name="Henrissat B."/>
            <person name="Grigoriev I.V."/>
            <person name="Hibbett D.S."/>
            <person name="Martin F."/>
            <person name="Nordberg H.P."/>
            <person name="Cantor M.N."/>
            <person name="Hua S.X."/>
        </authorList>
    </citation>
    <scope>NUCLEOTIDE SEQUENCE [LARGE SCALE GENOMIC DNA]</scope>
    <source>
        <strain evidence="10 11">441</strain>
    </source>
</reference>
<dbReference type="Gene3D" id="1.10.340.70">
    <property type="match status" value="1"/>
</dbReference>
<evidence type="ECO:0000256" key="8">
    <source>
        <dbReference type="ARBA" id="ARBA00022918"/>
    </source>
</evidence>
<keyword evidence="3" id="KW-0548">Nucleotidyltransferase</keyword>
<dbReference type="Pfam" id="PF00078">
    <property type="entry name" value="RVT_1"/>
    <property type="match status" value="1"/>
</dbReference>
<dbReference type="STRING" id="765257.A0A0C9Y759"/>
<dbReference type="GO" id="GO:0004519">
    <property type="term" value="F:endonuclease activity"/>
    <property type="evidence" value="ECO:0007669"/>
    <property type="project" value="UniProtKB-KW"/>
</dbReference>
<gene>
    <name evidence="10" type="ORF">PISMIDRAFT_18482</name>
</gene>
<dbReference type="GO" id="GO:0003964">
    <property type="term" value="F:RNA-directed DNA polymerase activity"/>
    <property type="evidence" value="ECO:0007669"/>
    <property type="project" value="UniProtKB-KW"/>
</dbReference>
<dbReference type="SUPFAM" id="SSF50630">
    <property type="entry name" value="Acid proteases"/>
    <property type="match status" value="1"/>
</dbReference>
<evidence type="ECO:0000256" key="5">
    <source>
        <dbReference type="ARBA" id="ARBA00022759"/>
    </source>
</evidence>
<dbReference type="GO" id="GO:0005634">
    <property type="term" value="C:nucleus"/>
    <property type="evidence" value="ECO:0007669"/>
    <property type="project" value="UniProtKB-ARBA"/>
</dbReference>
<dbReference type="CDD" id="cd01647">
    <property type="entry name" value="RT_LTR"/>
    <property type="match status" value="1"/>
</dbReference>
<dbReference type="GO" id="GO:0003723">
    <property type="term" value="F:RNA binding"/>
    <property type="evidence" value="ECO:0007669"/>
    <property type="project" value="UniProtKB-KW"/>
</dbReference>
<dbReference type="InterPro" id="IPR041588">
    <property type="entry name" value="Integrase_H2C2"/>
</dbReference>
<dbReference type="SUPFAM" id="SSF56672">
    <property type="entry name" value="DNA/RNA polymerases"/>
    <property type="match status" value="1"/>
</dbReference>
<evidence type="ECO:0000256" key="2">
    <source>
        <dbReference type="ARBA" id="ARBA00022679"/>
    </source>
</evidence>
<dbReference type="InterPro" id="IPR012337">
    <property type="entry name" value="RNaseH-like_sf"/>
</dbReference>